<sequence>MSDLDAVIIGAGHNGLVCASYLAKAGLRVAALERRGVVGGPVVTEELWPGYHISVAAFWMSLLQPKIMLDLDLRKHGIDVLQTPAGFQPFASGGSLVFWSDTARMQEEIRKFSAADAEAWPRFVAHMEGLMPHLRRLLFEVPVDPTTGRLGDMARSLALAWRFRHVGRQFYDVWDLLTLSAHDFLRRWFESETLLTALGCYASGSGGNISPKTPGSAYVLARPMLRDPDTPAGPGGLVKGGMGAVTQAMRRAAEAAGVVIRTDAEVARVIVENGAACGVELKNGERVLAKAVIANANARTTFLRLVEPTHLPAGFLAAIRRIRTESSCFKINLATEALPRWTAYDSRKLAAENPGSITIAENLDELEEAFESARHGRMAPRPYLWILTPSAFDPTVAPPGKHVVSVFGGHVPYRLQGRDWDDAAREELYEIVMRQIARYAPGFGNSVIHKQVLVPQDLERIFDLPGGHVHHGELSIDQIFFRRPVAHAAGYRSPIANLYMCGASTHPGGGVTGVPGHNAAKVILQDRKKGVRPELFAWRGA</sequence>
<name>A0A5J6N5V3_9PROT</name>
<protein>
    <recommendedName>
        <fullName evidence="3">Pyridine nucleotide-disulfide oxidoreductase domain-containing protein 2</fullName>
    </recommendedName>
</protein>
<dbReference type="RefSeq" id="WP_151120516.1">
    <property type="nucleotide sequence ID" value="NZ_CP042582.1"/>
</dbReference>
<dbReference type="PANTHER" id="PTHR10668:SF103">
    <property type="entry name" value="PYRIDINE NUCLEOTIDE-DISULFIDE OXIDOREDUCTASE DOMAIN-CONTAINING PROTEIN 2"/>
    <property type="match status" value="1"/>
</dbReference>
<accession>A0A5J6N5V3</accession>
<evidence type="ECO:0000313" key="6">
    <source>
        <dbReference type="Proteomes" id="UP000325797"/>
    </source>
</evidence>
<dbReference type="OrthoDB" id="9774675at2"/>
<dbReference type="InterPro" id="IPR002937">
    <property type="entry name" value="Amino_oxidase"/>
</dbReference>
<reference evidence="5 6" key="1">
    <citation type="submission" date="2019-08" db="EMBL/GenBank/DDBJ databases">
        <title>Hyperibacter terrae gen. nov., sp. nov. and Hyperibacter viscosus sp. nov., two new members in the family Rhodospirillaceae isolated from the rhizosphere of Hypericum perforatum.</title>
        <authorList>
            <person name="Noviana Z."/>
        </authorList>
    </citation>
    <scope>NUCLEOTIDE SEQUENCE [LARGE SCALE GENOMIC DNA]</scope>
    <source>
        <strain evidence="5 6">R5959</strain>
    </source>
</reference>
<dbReference type="InterPro" id="IPR036188">
    <property type="entry name" value="FAD/NAD-bd_sf"/>
</dbReference>
<evidence type="ECO:0000256" key="2">
    <source>
        <dbReference type="ARBA" id="ARBA00038825"/>
    </source>
</evidence>
<organism evidence="5 6">
    <name type="scientific">Hypericibacter adhaerens</name>
    <dbReference type="NCBI Taxonomy" id="2602016"/>
    <lineage>
        <taxon>Bacteria</taxon>
        <taxon>Pseudomonadati</taxon>
        <taxon>Pseudomonadota</taxon>
        <taxon>Alphaproteobacteria</taxon>
        <taxon>Rhodospirillales</taxon>
        <taxon>Dongiaceae</taxon>
        <taxon>Hypericibacter</taxon>
    </lineage>
</organism>
<feature type="domain" description="Amine oxidase" evidence="4">
    <location>
        <begin position="15"/>
        <end position="513"/>
    </location>
</feature>
<dbReference type="KEGG" id="hadh:FRZ61_51880"/>
<dbReference type="GO" id="GO:0016491">
    <property type="term" value="F:oxidoreductase activity"/>
    <property type="evidence" value="ECO:0007669"/>
    <property type="project" value="InterPro"/>
</dbReference>
<gene>
    <name evidence="5" type="ORF">FRZ61_51880</name>
</gene>
<evidence type="ECO:0000313" key="5">
    <source>
        <dbReference type="EMBL" id="QEX25241.1"/>
    </source>
</evidence>
<dbReference type="PANTHER" id="PTHR10668">
    <property type="entry name" value="PHYTOENE DEHYDROGENASE"/>
    <property type="match status" value="1"/>
</dbReference>
<dbReference type="EMBL" id="CP042582">
    <property type="protein sequence ID" value="QEX25241.1"/>
    <property type="molecule type" value="Genomic_DNA"/>
</dbReference>
<evidence type="ECO:0000256" key="1">
    <source>
        <dbReference type="ARBA" id="ARBA00037217"/>
    </source>
</evidence>
<comment type="subunit">
    <text evidence="2">Interacts with COX5B; this interaction may contribute to localize PYROXD2 to the inner face of the inner mitochondrial membrane.</text>
</comment>
<dbReference type="SUPFAM" id="SSF51905">
    <property type="entry name" value="FAD/NAD(P)-binding domain"/>
    <property type="match status" value="1"/>
</dbReference>
<dbReference type="Proteomes" id="UP000325797">
    <property type="component" value="Chromosome"/>
</dbReference>
<keyword evidence="6" id="KW-1185">Reference proteome</keyword>
<evidence type="ECO:0000259" key="4">
    <source>
        <dbReference type="Pfam" id="PF01593"/>
    </source>
</evidence>
<dbReference type="AlphaFoldDB" id="A0A5J6N5V3"/>
<evidence type="ECO:0000256" key="3">
    <source>
        <dbReference type="ARBA" id="ARBA00040298"/>
    </source>
</evidence>
<dbReference type="Gene3D" id="3.50.50.60">
    <property type="entry name" value="FAD/NAD(P)-binding domain"/>
    <property type="match status" value="2"/>
</dbReference>
<dbReference type="Pfam" id="PF01593">
    <property type="entry name" value="Amino_oxidase"/>
    <property type="match status" value="1"/>
</dbReference>
<proteinExistence type="predicted"/>
<comment type="function">
    <text evidence="1">Probable oxidoreductase that may play a role as regulator of mitochondrial function.</text>
</comment>